<evidence type="ECO:0000313" key="2">
    <source>
        <dbReference type="Proteomes" id="UP000032049"/>
    </source>
</evidence>
<name>A0A0D0FV63_9SPHI</name>
<dbReference type="AlphaFoldDB" id="A0A0D0FV63"/>
<evidence type="ECO:0000313" key="1">
    <source>
        <dbReference type="EMBL" id="KIO76324.1"/>
    </source>
</evidence>
<comment type="caution">
    <text evidence="1">The sequence shown here is derived from an EMBL/GenBank/DDBJ whole genome shotgun (WGS) entry which is preliminary data.</text>
</comment>
<dbReference type="Proteomes" id="UP000032049">
    <property type="component" value="Unassembled WGS sequence"/>
</dbReference>
<keyword evidence="2" id="KW-1185">Reference proteome</keyword>
<accession>A0A0D0FV63</accession>
<reference evidence="1 2" key="1">
    <citation type="submission" date="2015-01" db="EMBL/GenBank/DDBJ databases">
        <title>Draft genome sequence of Pedobacter sp. NL19 isolated from sludge of an effluent treatment pond in an abandoned uranium mine.</title>
        <authorList>
            <person name="Santos T."/>
            <person name="Caetano T."/>
            <person name="Covas C."/>
            <person name="Cruz A."/>
            <person name="Mendo S."/>
        </authorList>
    </citation>
    <scope>NUCLEOTIDE SEQUENCE [LARGE SCALE GENOMIC DNA]</scope>
    <source>
        <strain evidence="1 2">NL19</strain>
    </source>
</reference>
<dbReference type="EMBL" id="JXRA01000065">
    <property type="protein sequence ID" value="KIO76324.1"/>
    <property type="molecule type" value="Genomic_DNA"/>
</dbReference>
<organism evidence="1 2">
    <name type="scientific">Pedobacter lusitanus</name>
    <dbReference type="NCBI Taxonomy" id="1503925"/>
    <lineage>
        <taxon>Bacteria</taxon>
        <taxon>Pseudomonadati</taxon>
        <taxon>Bacteroidota</taxon>
        <taxon>Sphingobacteriia</taxon>
        <taxon>Sphingobacteriales</taxon>
        <taxon>Sphingobacteriaceae</taxon>
        <taxon>Pedobacter</taxon>
    </lineage>
</organism>
<sequence length="160" mass="18454">MQVSAAGYAQRITLKENRMPLEKVFKIIHHQTGYDFLYDRKLISAKEPLNIDVRAKTVEEVLDLYLADLLLDYTVSGKTVVLKEKKKSFFERVSDALSAEDISGKVLDETGLPLPGATIKVKKQAELLKQMRQAGFQLIIWMKMLFYWSLLWDTKPKKFV</sequence>
<dbReference type="STRING" id="1503925.TH53_15315"/>
<proteinExistence type="predicted"/>
<gene>
    <name evidence="1" type="ORF">TH53_15315</name>
</gene>
<protein>
    <submittedName>
        <fullName evidence="1">Contig65, whole genome shotgun sequence</fullName>
    </submittedName>
</protein>